<name>A0ABV9BC83_9ACTN</name>
<evidence type="ECO:0000313" key="5">
    <source>
        <dbReference type="EMBL" id="MFC4512186.1"/>
    </source>
</evidence>
<comment type="caution">
    <text evidence="5">The sequence shown here is derived from an EMBL/GenBank/DDBJ whole genome shotgun (WGS) entry which is preliminary data.</text>
</comment>
<sequence>MLIDSVEVVAVDTGGPCEAGDPWQAVLVRADGAVGCFGPVDELPAAVVAARLGASAVGWPVTDHRGLVRHLFAQLGQHRAGLGSWAVGVLDCAVWDLHGVLAERPVARLLTEEPVAGRVPVYASWLSLDLRSDDAEGAVRRTAGQGFAFTKWAVRAAGESARSIAALAGRASAWAGGPVAIDALGTWDAALGRAVARALPEGAVRWVEDPLPETDCQEYRRLHDEKSPLPVAFGERVTSAVGARRLLSGCRPAAFTFDVAWCGGITEALRLLDLARVASVPVHLHGRALVPAVHLAAAFPQVAGAVEYQLVWESRRQRALAHPLKPDDGHIALPDRPGLGLTLRWL</sequence>
<dbReference type="PANTHER" id="PTHR13794">
    <property type="entry name" value="ENOLASE SUPERFAMILY, MANDELATE RACEMASE"/>
    <property type="match status" value="1"/>
</dbReference>
<keyword evidence="2" id="KW-0479">Metal-binding</keyword>
<gene>
    <name evidence="5" type="ORF">ACFPEN_04475</name>
</gene>
<evidence type="ECO:0000256" key="3">
    <source>
        <dbReference type="ARBA" id="ARBA00022842"/>
    </source>
</evidence>
<evidence type="ECO:0000313" key="6">
    <source>
        <dbReference type="Proteomes" id="UP001595990"/>
    </source>
</evidence>
<evidence type="ECO:0000259" key="4">
    <source>
        <dbReference type="Pfam" id="PF13378"/>
    </source>
</evidence>
<dbReference type="InterPro" id="IPR036849">
    <property type="entry name" value="Enolase-like_C_sf"/>
</dbReference>
<dbReference type="InterPro" id="IPR029065">
    <property type="entry name" value="Enolase_C-like"/>
</dbReference>
<organism evidence="5 6">
    <name type="scientific">Streptomyces ehimensis</name>
    <dbReference type="NCBI Taxonomy" id="68195"/>
    <lineage>
        <taxon>Bacteria</taxon>
        <taxon>Bacillati</taxon>
        <taxon>Actinomycetota</taxon>
        <taxon>Actinomycetes</taxon>
        <taxon>Kitasatosporales</taxon>
        <taxon>Streptomycetaceae</taxon>
        <taxon>Streptomyces</taxon>
    </lineage>
</organism>
<dbReference type="Gene3D" id="3.30.390.10">
    <property type="entry name" value="Enolase-like, N-terminal domain"/>
    <property type="match status" value="1"/>
</dbReference>
<dbReference type="Proteomes" id="UP001595990">
    <property type="component" value="Unassembled WGS sequence"/>
</dbReference>
<dbReference type="EMBL" id="JBHSFS010000002">
    <property type="protein sequence ID" value="MFC4512186.1"/>
    <property type="molecule type" value="Genomic_DNA"/>
</dbReference>
<dbReference type="Pfam" id="PF13378">
    <property type="entry name" value="MR_MLE_C"/>
    <property type="match status" value="1"/>
</dbReference>
<protein>
    <submittedName>
        <fullName evidence="5">Enolase C-terminal domain-like protein</fullName>
    </submittedName>
</protein>
<evidence type="ECO:0000256" key="1">
    <source>
        <dbReference type="ARBA" id="ARBA00001946"/>
    </source>
</evidence>
<dbReference type="SUPFAM" id="SSF51604">
    <property type="entry name" value="Enolase C-terminal domain-like"/>
    <property type="match status" value="1"/>
</dbReference>
<keyword evidence="6" id="KW-1185">Reference proteome</keyword>
<proteinExistence type="predicted"/>
<dbReference type="Gene3D" id="3.20.20.120">
    <property type="entry name" value="Enolase-like C-terminal domain"/>
    <property type="match status" value="1"/>
</dbReference>
<keyword evidence="3" id="KW-0460">Magnesium</keyword>
<dbReference type="PANTHER" id="PTHR13794:SF58">
    <property type="entry name" value="MITOCHONDRIAL ENOLASE SUPERFAMILY MEMBER 1"/>
    <property type="match status" value="1"/>
</dbReference>
<evidence type="ECO:0000256" key="2">
    <source>
        <dbReference type="ARBA" id="ARBA00022723"/>
    </source>
</evidence>
<dbReference type="RefSeq" id="WP_417922266.1">
    <property type="nucleotide sequence ID" value="NZ_JBHSFS010000002.1"/>
</dbReference>
<dbReference type="SFLD" id="SFLDS00001">
    <property type="entry name" value="Enolase"/>
    <property type="match status" value="1"/>
</dbReference>
<dbReference type="InterPro" id="IPR029017">
    <property type="entry name" value="Enolase-like_N"/>
</dbReference>
<dbReference type="InterPro" id="IPR046945">
    <property type="entry name" value="RHMD-like"/>
</dbReference>
<dbReference type="SUPFAM" id="SSF54826">
    <property type="entry name" value="Enolase N-terminal domain-like"/>
    <property type="match status" value="1"/>
</dbReference>
<feature type="domain" description="Enolase C-terminal" evidence="4">
    <location>
        <begin position="136"/>
        <end position="344"/>
    </location>
</feature>
<accession>A0ABV9BC83</accession>
<comment type="cofactor">
    <cofactor evidence="1">
        <name>Mg(2+)</name>
        <dbReference type="ChEBI" id="CHEBI:18420"/>
    </cofactor>
</comment>
<reference evidence="6" key="1">
    <citation type="journal article" date="2019" name="Int. J. Syst. Evol. Microbiol.">
        <title>The Global Catalogue of Microorganisms (GCM) 10K type strain sequencing project: providing services to taxonomists for standard genome sequencing and annotation.</title>
        <authorList>
            <consortium name="The Broad Institute Genomics Platform"/>
            <consortium name="The Broad Institute Genome Sequencing Center for Infectious Disease"/>
            <person name="Wu L."/>
            <person name="Ma J."/>
        </authorList>
    </citation>
    <scope>NUCLEOTIDE SEQUENCE [LARGE SCALE GENOMIC DNA]</scope>
    <source>
        <strain evidence="6">CECT 8064</strain>
    </source>
</reference>